<dbReference type="Pfam" id="PF00455">
    <property type="entry name" value="DeoRC"/>
    <property type="match status" value="1"/>
</dbReference>
<organism evidence="5 6">
    <name type="scientific">Arthrobacter terricola</name>
    <dbReference type="NCBI Taxonomy" id="2547396"/>
    <lineage>
        <taxon>Bacteria</taxon>
        <taxon>Bacillati</taxon>
        <taxon>Actinomycetota</taxon>
        <taxon>Actinomycetes</taxon>
        <taxon>Micrococcales</taxon>
        <taxon>Micrococcaceae</taxon>
        <taxon>Arthrobacter</taxon>
    </lineage>
</organism>
<dbReference type="InterPro" id="IPR037171">
    <property type="entry name" value="NagB/RpiA_transferase-like"/>
</dbReference>
<dbReference type="GO" id="GO:0003677">
    <property type="term" value="F:DNA binding"/>
    <property type="evidence" value="ECO:0007669"/>
    <property type="project" value="UniProtKB-KW"/>
</dbReference>
<dbReference type="GO" id="GO:0003700">
    <property type="term" value="F:DNA-binding transcription factor activity"/>
    <property type="evidence" value="ECO:0007669"/>
    <property type="project" value="InterPro"/>
</dbReference>
<dbReference type="InterPro" id="IPR014036">
    <property type="entry name" value="DeoR-like_C"/>
</dbReference>
<dbReference type="InterPro" id="IPR036388">
    <property type="entry name" value="WH-like_DNA-bd_sf"/>
</dbReference>
<evidence type="ECO:0000313" key="6">
    <source>
        <dbReference type="Proteomes" id="UP000295511"/>
    </source>
</evidence>
<keyword evidence="6" id="KW-1185">Reference proteome</keyword>
<dbReference type="InterPro" id="IPR018356">
    <property type="entry name" value="Tscrpt_reg_HTH_DeoR_CS"/>
</dbReference>
<dbReference type="Gene3D" id="3.40.50.1360">
    <property type="match status" value="1"/>
</dbReference>
<evidence type="ECO:0000259" key="4">
    <source>
        <dbReference type="PROSITE" id="PS51000"/>
    </source>
</evidence>
<proteinExistence type="predicted"/>
<dbReference type="PANTHER" id="PTHR30363:SF44">
    <property type="entry name" value="AGA OPERON TRANSCRIPTIONAL REPRESSOR-RELATED"/>
    <property type="match status" value="1"/>
</dbReference>
<dbReference type="Pfam" id="PF08220">
    <property type="entry name" value="HTH_DeoR"/>
    <property type="match status" value="1"/>
</dbReference>
<dbReference type="Proteomes" id="UP000295511">
    <property type="component" value="Unassembled WGS sequence"/>
</dbReference>
<accession>A0A4R5KIQ7</accession>
<sequence>MTIFCVNPIVNGVRKVFELSYRTWPERWQQEMTSAKQRRHQGVLEILRETGKATVNELGMRLGVTEMTIRRDLEMLENDGVLQRFHGGAKLAFGSSYEPPFPVREKINADRKRLIGERVASLIDDGDAIILDGGSTGLAVAEVLVDREVTVCPLSLRVAWAFARSSTVNLIMPGGSVRPAELSLSGADTIDYLRGHHFDAYVMTASGISLQHGFTEWNADDAAVKKAAVGVADRVVAAVDSSKMNRVGFVKICGIDVPAAIVTDAEMSAEDLNHLRNQAEDVIVAG</sequence>
<dbReference type="EMBL" id="SMRU01000016">
    <property type="protein sequence ID" value="TDF94317.1"/>
    <property type="molecule type" value="Genomic_DNA"/>
</dbReference>
<evidence type="ECO:0000256" key="1">
    <source>
        <dbReference type="ARBA" id="ARBA00023015"/>
    </source>
</evidence>
<reference evidence="5 6" key="1">
    <citation type="submission" date="2019-03" db="EMBL/GenBank/DDBJ databases">
        <title>Whole genome sequence of Arthrobacter sp JH1-1.</title>
        <authorList>
            <person name="Trinh H.N."/>
        </authorList>
    </citation>
    <scope>NUCLEOTIDE SEQUENCE [LARGE SCALE GENOMIC DNA]</scope>
    <source>
        <strain evidence="5 6">JH1-1</strain>
    </source>
</reference>
<dbReference type="SMART" id="SM00420">
    <property type="entry name" value="HTH_DEOR"/>
    <property type="match status" value="1"/>
</dbReference>
<dbReference type="PRINTS" id="PR00037">
    <property type="entry name" value="HTHLACR"/>
</dbReference>
<dbReference type="OrthoDB" id="7688673at2"/>
<evidence type="ECO:0000256" key="2">
    <source>
        <dbReference type="ARBA" id="ARBA00023125"/>
    </source>
</evidence>
<dbReference type="Gene3D" id="1.10.10.10">
    <property type="entry name" value="Winged helix-like DNA-binding domain superfamily/Winged helix DNA-binding domain"/>
    <property type="match status" value="1"/>
</dbReference>
<dbReference type="PANTHER" id="PTHR30363">
    <property type="entry name" value="HTH-TYPE TRANSCRIPTIONAL REGULATOR SRLR-RELATED"/>
    <property type="match status" value="1"/>
</dbReference>
<comment type="caution">
    <text evidence="5">The sequence shown here is derived from an EMBL/GenBank/DDBJ whole genome shotgun (WGS) entry which is preliminary data.</text>
</comment>
<dbReference type="AlphaFoldDB" id="A0A4R5KIQ7"/>
<protein>
    <submittedName>
        <fullName evidence="5">DeoR/GlpR transcriptional regulator</fullName>
    </submittedName>
</protein>
<dbReference type="PROSITE" id="PS51000">
    <property type="entry name" value="HTH_DEOR_2"/>
    <property type="match status" value="1"/>
</dbReference>
<evidence type="ECO:0000256" key="3">
    <source>
        <dbReference type="ARBA" id="ARBA00023163"/>
    </source>
</evidence>
<keyword evidence="3" id="KW-0804">Transcription</keyword>
<keyword evidence="2" id="KW-0238">DNA-binding</keyword>
<dbReference type="SUPFAM" id="SSF46785">
    <property type="entry name" value="Winged helix' DNA-binding domain"/>
    <property type="match status" value="1"/>
</dbReference>
<dbReference type="InterPro" id="IPR001034">
    <property type="entry name" value="DeoR_HTH"/>
</dbReference>
<evidence type="ECO:0000313" key="5">
    <source>
        <dbReference type="EMBL" id="TDF94317.1"/>
    </source>
</evidence>
<dbReference type="SUPFAM" id="SSF100950">
    <property type="entry name" value="NagB/RpiA/CoA transferase-like"/>
    <property type="match status" value="1"/>
</dbReference>
<keyword evidence="1" id="KW-0805">Transcription regulation</keyword>
<dbReference type="InterPro" id="IPR036390">
    <property type="entry name" value="WH_DNA-bd_sf"/>
</dbReference>
<dbReference type="InterPro" id="IPR050313">
    <property type="entry name" value="Carb_Metab_HTH_regulators"/>
</dbReference>
<name>A0A4R5KIQ7_9MICC</name>
<feature type="domain" description="HTH deoR-type" evidence="4">
    <location>
        <begin position="36"/>
        <end position="91"/>
    </location>
</feature>
<dbReference type="PROSITE" id="PS00894">
    <property type="entry name" value="HTH_DEOR_1"/>
    <property type="match status" value="1"/>
</dbReference>
<gene>
    <name evidence="5" type="ORF">E1809_14615</name>
</gene>
<dbReference type="SMART" id="SM01134">
    <property type="entry name" value="DeoRC"/>
    <property type="match status" value="1"/>
</dbReference>